<dbReference type="OrthoDB" id="1200950at2"/>
<evidence type="ECO:0000256" key="1">
    <source>
        <dbReference type="SAM" id="Phobius"/>
    </source>
</evidence>
<feature type="transmembrane region" description="Helical" evidence="1">
    <location>
        <begin position="14"/>
        <end position="35"/>
    </location>
</feature>
<dbReference type="AlphaFoldDB" id="A0A1D8P8L9"/>
<accession>A0A1D8P8L9</accession>
<reference evidence="2 3" key="1">
    <citation type="submission" date="2016-10" db="EMBL/GenBank/DDBJ databases">
        <title>Lutibacter sp. LPB0138, isolated from marine gastropod.</title>
        <authorList>
            <person name="Kim E."/>
            <person name="Yi H."/>
        </authorList>
    </citation>
    <scope>NUCLEOTIDE SEQUENCE [LARGE SCALE GENOMIC DNA]</scope>
    <source>
        <strain evidence="2 3">LPB0138</strain>
    </source>
</reference>
<name>A0A1D8P8L9_9FLAO</name>
<dbReference type="KEGG" id="lul:LPB138_09695"/>
<organism evidence="2 3">
    <name type="scientific">Urechidicola croceus</name>
    <dbReference type="NCBI Taxonomy" id="1850246"/>
    <lineage>
        <taxon>Bacteria</taxon>
        <taxon>Pseudomonadati</taxon>
        <taxon>Bacteroidota</taxon>
        <taxon>Flavobacteriia</taxon>
        <taxon>Flavobacteriales</taxon>
        <taxon>Flavobacteriaceae</taxon>
        <taxon>Urechidicola</taxon>
    </lineage>
</organism>
<evidence type="ECO:0000313" key="3">
    <source>
        <dbReference type="Proteomes" id="UP000176050"/>
    </source>
</evidence>
<keyword evidence="1" id="KW-0812">Transmembrane</keyword>
<keyword evidence="1" id="KW-0472">Membrane</keyword>
<evidence type="ECO:0000313" key="2">
    <source>
        <dbReference type="EMBL" id="AOW20927.1"/>
    </source>
</evidence>
<dbReference type="STRING" id="1850246.LPB138_09695"/>
<dbReference type="EMBL" id="CP017478">
    <property type="protein sequence ID" value="AOW20927.1"/>
    <property type="molecule type" value="Genomic_DNA"/>
</dbReference>
<feature type="transmembrane region" description="Helical" evidence="1">
    <location>
        <begin position="47"/>
        <end position="69"/>
    </location>
</feature>
<keyword evidence="1" id="KW-1133">Transmembrane helix</keyword>
<gene>
    <name evidence="2" type="ORF">LPB138_09695</name>
</gene>
<sequence>MDKRVIISEGVKPLWQRIIAAILLTIMFYFIIAFFTNTTPSFVKGYVKGITGLFELCTLIIITALPFATTRNYIFDFQKNKFKIEYRIGHLKFGKWEALPKLEYISVYKKEDDFYELNLWYYKNKHVKIFQYSDFDDAMKEAFEFSEELNIDLLDASEKNNFSWVDKEVFKKSGKIVHID</sequence>
<dbReference type="Proteomes" id="UP000176050">
    <property type="component" value="Chromosome"/>
</dbReference>
<proteinExistence type="predicted"/>
<dbReference type="RefSeq" id="WP_070237091.1">
    <property type="nucleotide sequence ID" value="NZ_CP017478.1"/>
</dbReference>
<keyword evidence="3" id="KW-1185">Reference proteome</keyword>
<protein>
    <submittedName>
        <fullName evidence="2">Uncharacterized protein</fullName>
    </submittedName>
</protein>